<dbReference type="Gene3D" id="2.60.120.260">
    <property type="entry name" value="Galactose-binding domain-like"/>
    <property type="match status" value="1"/>
</dbReference>
<reference evidence="2 3" key="1">
    <citation type="submission" date="2016-10" db="EMBL/GenBank/DDBJ databases">
        <authorList>
            <person name="de Groot N.N."/>
        </authorList>
    </citation>
    <scope>NUCLEOTIDE SEQUENCE [LARGE SCALE GENOMIC DNA]</scope>
    <source>
        <strain evidence="2 3">Nm22</strain>
    </source>
</reference>
<feature type="domain" description="Ice-binding protein C-terminal" evidence="1">
    <location>
        <begin position="187"/>
        <end position="210"/>
    </location>
</feature>
<dbReference type="SUPFAM" id="SSF49785">
    <property type="entry name" value="Galactose-binding domain-like"/>
    <property type="match status" value="1"/>
</dbReference>
<dbReference type="InterPro" id="IPR008979">
    <property type="entry name" value="Galactose-bd-like_sf"/>
</dbReference>
<proteinExistence type="predicted"/>
<evidence type="ECO:0000313" key="2">
    <source>
        <dbReference type="EMBL" id="SEM67600.1"/>
    </source>
</evidence>
<organism evidence="2 3">
    <name type="scientific">Nitrosomonas marina</name>
    <dbReference type="NCBI Taxonomy" id="917"/>
    <lineage>
        <taxon>Bacteria</taxon>
        <taxon>Pseudomonadati</taxon>
        <taxon>Pseudomonadota</taxon>
        <taxon>Betaproteobacteria</taxon>
        <taxon>Nitrosomonadales</taxon>
        <taxon>Nitrosomonadaceae</taxon>
        <taxon>Nitrosomonas</taxon>
    </lineage>
</organism>
<name>A0A1H8AA64_9PROT</name>
<dbReference type="RefSeq" id="WP_090626868.1">
    <property type="nucleotide sequence ID" value="NZ_FOCP01000001.1"/>
</dbReference>
<sequence>MKRLSILNAIFVIPAILIGTSSYAGLITGATAITANTIGTLNGSELNMINQSGLSAGYLSGVTDFDTYIATAPTHPTNDPGNAWAGLDSPTGPVFGYIDFDLGATHEVETFALWTQSNDRAINDFKIYVDGVLGGTFNGVIGNAPDISVQTFDLLNGLVGGSVRLEVLSNHGGPNVNIGEVAFETAAVPEPSILFLMGMGLAGLGFTYRRKLQA</sequence>
<dbReference type="InterPro" id="IPR013424">
    <property type="entry name" value="Ice-binding_C"/>
</dbReference>
<gene>
    <name evidence="2" type="ORF">SAMN05216325_10144</name>
</gene>
<dbReference type="Proteomes" id="UP000199459">
    <property type="component" value="Unassembled WGS sequence"/>
</dbReference>
<dbReference type="Pfam" id="PF07589">
    <property type="entry name" value="PEP-CTERM"/>
    <property type="match status" value="1"/>
</dbReference>
<evidence type="ECO:0000259" key="1">
    <source>
        <dbReference type="Pfam" id="PF07589"/>
    </source>
</evidence>
<dbReference type="OrthoDB" id="9182690at2"/>
<dbReference type="EMBL" id="FOCP01000001">
    <property type="protein sequence ID" value="SEM67600.1"/>
    <property type="molecule type" value="Genomic_DNA"/>
</dbReference>
<accession>A0A1H8AA64</accession>
<dbReference type="NCBIfam" id="TIGR02595">
    <property type="entry name" value="PEP_CTERM"/>
    <property type="match status" value="1"/>
</dbReference>
<dbReference type="AlphaFoldDB" id="A0A1H8AA64"/>
<evidence type="ECO:0000313" key="3">
    <source>
        <dbReference type="Proteomes" id="UP000199459"/>
    </source>
</evidence>
<protein>
    <submittedName>
        <fullName evidence="2">PEP-CTERM protein-sorting domain-containing protein</fullName>
    </submittedName>
</protein>